<organism evidence="2 3">
    <name type="scientific">Glutinoglossum americanum</name>
    <dbReference type="NCBI Taxonomy" id="1670608"/>
    <lineage>
        <taxon>Eukaryota</taxon>
        <taxon>Fungi</taxon>
        <taxon>Dikarya</taxon>
        <taxon>Ascomycota</taxon>
        <taxon>Pezizomycotina</taxon>
        <taxon>Geoglossomycetes</taxon>
        <taxon>Geoglossales</taxon>
        <taxon>Geoglossaceae</taxon>
        <taxon>Glutinoglossum</taxon>
    </lineage>
</organism>
<feature type="compositionally biased region" description="Basic and acidic residues" evidence="1">
    <location>
        <begin position="331"/>
        <end position="345"/>
    </location>
</feature>
<dbReference type="Proteomes" id="UP000698800">
    <property type="component" value="Unassembled WGS sequence"/>
</dbReference>
<feature type="region of interest" description="Disordered" evidence="1">
    <location>
        <begin position="1"/>
        <end position="465"/>
    </location>
</feature>
<feature type="compositionally biased region" description="Polar residues" evidence="1">
    <location>
        <begin position="305"/>
        <end position="328"/>
    </location>
</feature>
<dbReference type="OrthoDB" id="1112565at2759"/>
<sequence>MGDHLCSAAPEPPRLPEPGFRFQATPPGTGTNGSSNSIDLLKPSRTAPPRIDPQVANRPFMRQDQLTPNSNSSDSRDPSPVTPFPGPYRNAASTLPRPLRPPTPELEGNLDCAFPPFPGKTPRTAPTDSRKGVDKSRMDQLYTDPSPLYAPLSPRATGGDNVLQRMNAIAPGPFGVQSRTFSADQPGETTQGPSHQRNQSSKHDATPPNRDGPRTHSQRPSTAGSEKSQRRIGFDGSEFRKRAFFDQTVAMPWSEKQDAPVYQGRPQLPEEGRPEMENEGLRLENRSRTFPLENRPKTLPRRPTDQSLSLFDRSTSTPGSLGPNNYGNGSHEPRGREPPRSRDQEGLTYHTPTLSRSSNGSGSGSDARTASSRSTPPATETYRKSRRRPSDTSNIDSLMKEIQTSMKVQQPTDTVMKEPEIQLPKPPEIPDSLGDPRTNGGELSPKDPRDTPFKGVGKKSPYRLPTASKGNCRGCGEPIKGKSALFAKLASSPSKQQLSMFCKITHFANAITTSSIIHSAIVVIKVSKASILKQKESRNTTNIASSAMNVKKFSETITMNITDRPTASAML</sequence>
<gene>
    <name evidence="2" type="ORF">FGG08_000743</name>
</gene>
<evidence type="ECO:0000313" key="3">
    <source>
        <dbReference type="Proteomes" id="UP000698800"/>
    </source>
</evidence>
<feature type="compositionally biased region" description="Polar residues" evidence="1">
    <location>
        <begin position="26"/>
        <end position="38"/>
    </location>
</feature>
<feature type="compositionally biased region" description="Polar residues" evidence="1">
    <location>
        <begin position="366"/>
        <end position="378"/>
    </location>
</feature>
<keyword evidence="3" id="KW-1185">Reference proteome</keyword>
<accession>A0A9P8I389</accession>
<reference evidence="2" key="1">
    <citation type="submission" date="2021-03" db="EMBL/GenBank/DDBJ databases">
        <title>Comparative genomics and phylogenomic investigation of the class Geoglossomycetes provide insights into ecological specialization and systematics.</title>
        <authorList>
            <person name="Melie T."/>
            <person name="Pirro S."/>
            <person name="Miller A.N."/>
            <person name="Quandt A."/>
        </authorList>
    </citation>
    <scope>NUCLEOTIDE SEQUENCE</scope>
    <source>
        <strain evidence="2">GBOQ0MN5Z8</strain>
    </source>
</reference>
<dbReference type="EMBL" id="JAGHQL010000009">
    <property type="protein sequence ID" value="KAH0545131.1"/>
    <property type="molecule type" value="Genomic_DNA"/>
</dbReference>
<proteinExistence type="predicted"/>
<feature type="compositionally biased region" description="Basic and acidic residues" evidence="1">
    <location>
        <begin position="128"/>
        <end position="138"/>
    </location>
</feature>
<comment type="caution">
    <text evidence="2">The sequence shown here is derived from an EMBL/GenBank/DDBJ whole genome shotgun (WGS) entry which is preliminary data.</text>
</comment>
<evidence type="ECO:0000256" key="1">
    <source>
        <dbReference type="SAM" id="MobiDB-lite"/>
    </source>
</evidence>
<feature type="compositionally biased region" description="Basic and acidic residues" evidence="1">
    <location>
        <begin position="268"/>
        <end position="287"/>
    </location>
</feature>
<feature type="compositionally biased region" description="Polar residues" evidence="1">
    <location>
        <begin position="177"/>
        <end position="199"/>
    </location>
</feature>
<name>A0A9P8I389_9PEZI</name>
<feature type="compositionally biased region" description="Polar residues" evidence="1">
    <location>
        <begin position="391"/>
        <end position="413"/>
    </location>
</feature>
<feature type="compositionally biased region" description="Basic and acidic residues" evidence="1">
    <location>
        <begin position="227"/>
        <end position="244"/>
    </location>
</feature>
<dbReference type="AlphaFoldDB" id="A0A9P8I389"/>
<protein>
    <submittedName>
        <fullName evidence="2">Uncharacterized protein</fullName>
    </submittedName>
</protein>
<evidence type="ECO:0000313" key="2">
    <source>
        <dbReference type="EMBL" id="KAH0545131.1"/>
    </source>
</evidence>